<dbReference type="OrthoDB" id="443318at2759"/>
<dbReference type="HOGENOM" id="CLU_008523_10_4_1"/>
<dbReference type="OMA" id="DQVYERI"/>
<evidence type="ECO:0000256" key="2">
    <source>
        <dbReference type="ARBA" id="ARBA00022645"/>
    </source>
</evidence>
<evidence type="ECO:0000256" key="4">
    <source>
        <dbReference type="ARBA" id="ARBA00022729"/>
    </source>
</evidence>
<dbReference type="PANTHER" id="PTHR11802:SF113">
    <property type="entry name" value="SERINE CARBOXYPEPTIDASE CTSA-4.1"/>
    <property type="match status" value="1"/>
</dbReference>
<dbReference type="PANTHER" id="PTHR11802">
    <property type="entry name" value="SERINE PROTEASE FAMILY S10 SERINE CARBOXYPEPTIDASE"/>
    <property type="match status" value="1"/>
</dbReference>
<dbReference type="KEGG" id="gtr:GLOTRDRAFT_113677"/>
<dbReference type="Proteomes" id="UP000030669">
    <property type="component" value="Unassembled WGS sequence"/>
</dbReference>
<comment type="similarity">
    <text evidence="1 7">Belongs to the peptidase S10 family.</text>
</comment>
<dbReference type="GO" id="GO:0000324">
    <property type="term" value="C:fungal-type vacuole"/>
    <property type="evidence" value="ECO:0007669"/>
    <property type="project" value="TreeGrafter"/>
</dbReference>
<feature type="signal peptide" evidence="7">
    <location>
        <begin position="1"/>
        <end position="22"/>
    </location>
</feature>
<evidence type="ECO:0000256" key="7">
    <source>
        <dbReference type="RuleBase" id="RU361156"/>
    </source>
</evidence>
<keyword evidence="3 7" id="KW-0645">Protease</keyword>
<evidence type="ECO:0000256" key="1">
    <source>
        <dbReference type="ARBA" id="ARBA00009431"/>
    </source>
</evidence>
<dbReference type="Gene3D" id="3.40.50.1820">
    <property type="entry name" value="alpha/beta hydrolase"/>
    <property type="match status" value="1"/>
</dbReference>
<dbReference type="PRINTS" id="PR00724">
    <property type="entry name" value="CRBOXYPTASEC"/>
</dbReference>
<keyword evidence="4 7" id="KW-0732">Signal</keyword>
<dbReference type="PROSITE" id="PS00560">
    <property type="entry name" value="CARBOXYPEPT_SER_HIS"/>
    <property type="match status" value="1"/>
</dbReference>
<keyword evidence="6" id="KW-0325">Glycoprotein</keyword>
<dbReference type="EC" id="3.4.16.-" evidence="7"/>
<evidence type="ECO:0000256" key="3">
    <source>
        <dbReference type="ARBA" id="ARBA00022670"/>
    </source>
</evidence>
<dbReference type="RefSeq" id="XP_007861491.1">
    <property type="nucleotide sequence ID" value="XM_007863300.1"/>
</dbReference>
<reference evidence="8 9" key="1">
    <citation type="journal article" date="2012" name="Science">
        <title>The Paleozoic origin of enzymatic lignin decomposition reconstructed from 31 fungal genomes.</title>
        <authorList>
            <person name="Floudas D."/>
            <person name="Binder M."/>
            <person name="Riley R."/>
            <person name="Barry K."/>
            <person name="Blanchette R.A."/>
            <person name="Henrissat B."/>
            <person name="Martinez A.T."/>
            <person name="Otillar R."/>
            <person name="Spatafora J.W."/>
            <person name="Yadav J.S."/>
            <person name="Aerts A."/>
            <person name="Benoit I."/>
            <person name="Boyd A."/>
            <person name="Carlson A."/>
            <person name="Copeland A."/>
            <person name="Coutinho P.M."/>
            <person name="de Vries R.P."/>
            <person name="Ferreira P."/>
            <person name="Findley K."/>
            <person name="Foster B."/>
            <person name="Gaskell J."/>
            <person name="Glotzer D."/>
            <person name="Gorecki P."/>
            <person name="Heitman J."/>
            <person name="Hesse C."/>
            <person name="Hori C."/>
            <person name="Igarashi K."/>
            <person name="Jurgens J.A."/>
            <person name="Kallen N."/>
            <person name="Kersten P."/>
            <person name="Kohler A."/>
            <person name="Kuees U."/>
            <person name="Kumar T.K.A."/>
            <person name="Kuo A."/>
            <person name="LaButti K."/>
            <person name="Larrondo L.F."/>
            <person name="Lindquist E."/>
            <person name="Ling A."/>
            <person name="Lombard V."/>
            <person name="Lucas S."/>
            <person name="Lundell T."/>
            <person name="Martin R."/>
            <person name="McLaughlin D.J."/>
            <person name="Morgenstern I."/>
            <person name="Morin E."/>
            <person name="Murat C."/>
            <person name="Nagy L.G."/>
            <person name="Nolan M."/>
            <person name="Ohm R.A."/>
            <person name="Patyshakuliyeva A."/>
            <person name="Rokas A."/>
            <person name="Ruiz-Duenas F.J."/>
            <person name="Sabat G."/>
            <person name="Salamov A."/>
            <person name="Samejima M."/>
            <person name="Schmutz J."/>
            <person name="Slot J.C."/>
            <person name="St John F."/>
            <person name="Stenlid J."/>
            <person name="Sun H."/>
            <person name="Sun S."/>
            <person name="Syed K."/>
            <person name="Tsang A."/>
            <person name="Wiebenga A."/>
            <person name="Young D."/>
            <person name="Pisabarro A."/>
            <person name="Eastwood D.C."/>
            <person name="Martin F."/>
            <person name="Cullen D."/>
            <person name="Grigoriev I.V."/>
            <person name="Hibbett D.S."/>
        </authorList>
    </citation>
    <scope>NUCLEOTIDE SEQUENCE [LARGE SCALE GENOMIC DNA]</scope>
    <source>
        <strain evidence="8 9">ATCC 11539</strain>
    </source>
</reference>
<dbReference type="GO" id="GO:0004185">
    <property type="term" value="F:serine-type carboxypeptidase activity"/>
    <property type="evidence" value="ECO:0007669"/>
    <property type="project" value="UniProtKB-UniRule"/>
</dbReference>
<name>S7QNY6_GLOTA</name>
<dbReference type="PROSITE" id="PS00131">
    <property type="entry name" value="CARBOXYPEPT_SER_SER"/>
    <property type="match status" value="1"/>
</dbReference>
<sequence length="522" mass="57523">MYIPALTHGLVAWLLGASAVAAGAHDQRPFGLHKTTGGAHRAGAGLKSHIDSGYIPFELTSFDAVSFQPYGHLEFLSADFVTLAHPAFPKYRVRIKKSDFCDGTVAAYTGYIDIEARHLFFYFFESRSDPAKDDVIFWTNGGPGGSSSIGLFMELGPCRVVNSTTTQFHQESWNSNANIFFIDQPVGVGFSYAEYGEYVSTTEEAAKDVAAFVAIFFEHFSSFKGRAFHMAGESYGGRYVPIFASAIYDQNPKLVEAGLTPINLSSIMIGNGHTDQYSQLLSTYDIQCSGASLTPVFDISSCIRMKQAVPRCAKLLQASCVDIFDPIGCYEATSICTLELRMPYLERGGNPYDISKPCEGGTVLEGSLCYSIVNKIDEYLAQPSVRAQLGVDAAVPTNNTTYSLTVEAQFAASYDDIRSSYDYVAALLERRVRVLLYVGSYDWTCNWVGNERWSRELEWSGRSEFAGQPLRDWKVDGKVAGKTRSAKGFTFATIEGAGHMAPYDQPKESLELVKKWVNGERL</sequence>
<dbReference type="InterPro" id="IPR001563">
    <property type="entry name" value="Peptidase_S10"/>
</dbReference>
<dbReference type="AlphaFoldDB" id="S7QNY6"/>
<organism evidence="8 9">
    <name type="scientific">Gloeophyllum trabeum (strain ATCC 11539 / FP-39264 / Madison 617)</name>
    <name type="common">Brown rot fungus</name>
    <dbReference type="NCBI Taxonomy" id="670483"/>
    <lineage>
        <taxon>Eukaryota</taxon>
        <taxon>Fungi</taxon>
        <taxon>Dikarya</taxon>
        <taxon>Basidiomycota</taxon>
        <taxon>Agaricomycotina</taxon>
        <taxon>Agaricomycetes</taxon>
        <taxon>Gloeophyllales</taxon>
        <taxon>Gloeophyllaceae</taxon>
        <taxon>Gloeophyllum</taxon>
    </lineage>
</organism>
<evidence type="ECO:0000256" key="6">
    <source>
        <dbReference type="ARBA" id="ARBA00023180"/>
    </source>
</evidence>
<feature type="chain" id="PRO_5005146570" description="Carboxypeptidase" evidence="7">
    <location>
        <begin position="23"/>
        <end position="522"/>
    </location>
</feature>
<dbReference type="Pfam" id="PF00450">
    <property type="entry name" value="Peptidase_S10"/>
    <property type="match status" value="1"/>
</dbReference>
<evidence type="ECO:0000256" key="5">
    <source>
        <dbReference type="ARBA" id="ARBA00022801"/>
    </source>
</evidence>
<dbReference type="EMBL" id="KB469296">
    <property type="protein sequence ID" value="EPQ61291.1"/>
    <property type="molecule type" value="Genomic_DNA"/>
</dbReference>
<evidence type="ECO:0000313" key="8">
    <source>
        <dbReference type="EMBL" id="EPQ61291.1"/>
    </source>
</evidence>
<keyword evidence="9" id="KW-1185">Reference proteome</keyword>
<dbReference type="InterPro" id="IPR033124">
    <property type="entry name" value="Ser_caboxypep_his_AS"/>
</dbReference>
<gene>
    <name evidence="8" type="ORF">GLOTRDRAFT_113677</name>
</gene>
<dbReference type="GO" id="GO:0006508">
    <property type="term" value="P:proteolysis"/>
    <property type="evidence" value="ECO:0007669"/>
    <property type="project" value="UniProtKB-KW"/>
</dbReference>
<dbReference type="eggNOG" id="KOG1282">
    <property type="taxonomic scope" value="Eukaryota"/>
</dbReference>
<dbReference type="GeneID" id="19299771"/>
<dbReference type="InterPro" id="IPR018202">
    <property type="entry name" value="Ser_caboxypep_ser_AS"/>
</dbReference>
<dbReference type="Gene3D" id="1.10.287.410">
    <property type="match status" value="1"/>
</dbReference>
<protein>
    <recommendedName>
        <fullName evidence="7">Carboxypeptidase</fullName>
        <ecNumber evidence="7">3.4.16.-</ecNumber>
    </recommendedName>
</protein>
<keyword evidence="2 7" id="KW-0121">Carboxypeptidase</keyword>
<accession>S7QNY6</accession>
<dbReference type="InterPro" id="IPR029058">
    <property type="entry name" value="AB_hydrolase_fold"/>
</dbReference>
<evidence type="ECO:0000313" key="9">
    <source>
        <dbReference type="Proteomes" id="UP000030669"/>
    </source>
</evidence>
<keyword evidence="5 7" id="KW-0378">Hydrolase</keyword>
<proteinExistence type="inferred from homology"/>
<dbReference type="SUPFAM" id="SSF53474">
    <property type="entry name" value="alpha/beta-Hydrolases"/>
    <property type="match status" value="1"/>
</dbReference>